<name>A0A194ADJ7_9BACT</name>
<dbReference type="AlphaFoldDB" id="A0A194ADJ7"/>
<dbReference type="Pfam" id="PF13514">
    <property type="entry name" value="AAA_27"/>
    <property type="match status" value="1"/>
</dbReference>
<accession>A0A194ADJ7</accession>
<proteinExistence type="predicted"/>
<dbReference type="Proteomes" id="UP000095200">
    <property type="component" value="Unassembled WGS sequence"/>
</dbReference>
<evidence type="ECO:0000256" key="1">
    <source>
        <dbReference type="SAM" id="Coils"/>
    </source>
</evidence>
<feature type="coiled-coil region" evidence="1">
    <location>
        <begin position="446"/>
        <end position="529"/>
    </location>
</feature>
<feature type="coiled-coil region" evidence="1">
    <location>
        <begin position="283"/>
        <end position="310"/>
    </location>
</feature>
<keyword evidence="4" id="KW-1185">Reference proteome</keyword>
<dbReference type="PANTHER" id="PTHR41259">
    <property type="entry name" value="DOUBLE-STRAND BREAK REPAIR RAD50 ATPASE, PUTATIVE-RELATED"/>
    <property type="match status" value="1"/>
</dbReference>
<dbReference type="InterPro" id="IPR027417">
    <property type="entry name" value="P-loop_NTPase"/>
</dbReference>
<keyword evidence="1" id="KW-0175">Coiled coil</keyword>
<feature type="coiled-coil region" evidence="1">
    <location>
        <begin position="854"/>
        <end position="902"/>
    </location>
</feature>
<evidence type="ECO:0000313" key="3">
    <source>
        <dbReference type="EMBL" id="GAU07418.1"/>
    </source>
</evidence>
<dbReference type="OrthoDB" id="9764467at2"/>
<protein>
    <submittedName>
        <fullName evidence="3">SMC domain protein</fullName>
    </submittedName>
</protein>
<sequence length="1170" mass="131446">MRIDRLDLIAFGRFSDTSLDLSGGEQGLHLIYGDNEAGKSTSLRALVAWLFGIPARTRDNFNHSNAQLRIGGRLRLTNGRILEFVRRKGNKGTMLDPASGEALDEGLLASFLPQGIDETLFKNLYGIDHDRLVAGGRELLDQSGDVGQALFSAAAGTAGLKKVVADLRAEAEDLFKPRASTKVINQALIRYKEARKQLREATFPVAEWKRLHAQWDETLGQIREVEEVIRGLSEEKSRLERLLRVKGALAERRTVMQRLQELRDVPLLPEHFEEDCALARKDLSTGEKDRNKALAKLDQLEQEVRSFHVRQDLLDHEAEIVRLFKAMGAVEKIHEDRPGLAAQQRLLRNEARAHLKSVRPDMSLDAADQELRPLVGNKKWVATLASKHEALVQKEESARNLVQEIVDERDALSRELADIPTVHLDVREVKAVIAAASKAGDLEPRLDDTEQRVHEAQQALETLFASLGRFAGTMDELAAVPLPVSETLDMYEKRFEDLHETRKDVQTRLGDAQKELRGVEQELGALLLQDHVPTMEDLNTARAVRDQGWDLVKGLYIERRQDMAQAVSAFASSGDLPQTYETYVLQADTVADALRAGSDLVAKRANLEMRKKELTTRIDDLSGEKNLLQEAETQLAAAWQGLWHPLGIEAGTPREMKQWLLRVEKMIADMKSARVVSLEAQRLKEELKRHKEAVSRQMLLLDPSCSPRDMGLAAMIAWCEQRIQGVETDMARRKQVEASLDKIDRRMSRAREALKAVEAEQARWQEEWTQAVQGLGVTPDVHPQVALNTLDRLESFFKAFDESKTLGRRLFGMDQVEQEFEDSVRALAQRAGWDISGQKATTFVAQLSKDVAQARDARGALKKITNQQQELRQELQDAEISIRAAQKKLAELRERANVSRDEDLEQVGEISRKRNLVARLEHLEQELARNGDGLSIEALEAEYAQARVDALDAELDKICLTLEEYQQKRDELRDARQALHTKMHANDGSSFAAGAMQDAQEQLAVITSGVEEYLRLRIAERMLEQQIEAYRKENQGPLLGRAGELFARLTLGSYAGLRDELDSSGAPVLLGIRPNDDEVPIDGMSEGTRDQLYLALRLATLEKHFGKGEPMPFVVDDILVGFDDSRTQVGLEVLADLAAQTQVLLFTHHSRVLELSRKIDVPAGLFVHRL</sequence>
<evidence type="ECO:0000313" key="4">
    <source>
        <dbReference type="Proteomes" id="UP000095200"/>
    </source>
</evidence>
<feature type="coiled-coil region" evidence="1">
    <location>
        <begin position="733"/>
        <end position="767"/>
    </location>
</feature>
<dbReference type="PANTHER" id="PTHR41259:SF1">
    <property type="entry name" value="DOUBLE-STRAND BREAK REPAIR RAD50 ATPASE, PUTATIVE-RELATED"/>
    <property type="match status" value="1"/>
</dbReference>
<feature type="coiled-coil region" evidence="1">
    <location>
        <begin position="604"/>
        <end position="631"/>
    </location>
</feature>
<dbReference type="InterPro" id="IPR038734">
    <property type="entry name" value="YhaN_AAA"/>
</dbReference>
<feature type="coiled-coil region" evidence="1">
    <location>
        <begin position="673"/>
        <end position="700"/>
    </location>
</feature>
<reference evidence="4" key="1">
    <citation type="submission" date="2016-06" db="EMBL/GenBank/DDBJ databases">
        <title>Draft genome sequence of Desulfoplanes formicivorans strain Pf12B.</title>
        <authorList>
            <person name="Watanabe M."/>
            <person name="Kojima H."/>
            <person name="Fukui M."/>
        </authorList>
    </citation>
    <scope>NUCLEOTIDE SEQUENCE [LARGE SCALE GENOMIC DNA]</scope>
    <source>
        <strain evidence="4">Pf12B</strain>
    </source>
</reference>
<dbReference type="SUPFAM" id="SSF52540">
    <property type="entry name" value="P-loop containing nucleoside triphosphate hydrolases"/>
    <property type="match status" value="1"/>
</dbReference>
<dbReference type="Gene3D" id="3.40.50.300">
    <property type="entry name" value="P-loop containing nucleotide triphosphate hydrolases"/>
    <property type="match status" value="2"/>
</dbReference>
<evidence type="ECO:0000259" key="2">
    <source>
        <dbReference type="Pfam" id="PF13514"/>
    </source>
</evidence>
<gene>
    <name evidence="3" type="ORF">DPF_0096</name>
</gene>
<feature type="domain" description="YhaN AAA" evidence="2">
    <location>
        <begin position="1"/>
        <end position="208"/>
    </location>
</feature>
<dbReference type="STRING" id="1592317.DPF_0096"/>
<dbReference type="RefSeq" id="WP_069856868.1">
    <property type="nucleotide sequence ID" value="NZ_BDFE01000004.1"/>
</dbReference>
<comment type="caution">
    <text evidence="3">The sequence shown here is derived from an EMBL/GenBank/DDBJ whole genome shotgun (WGS) entry which is preliminary data.</text>
</comment>
<dbReference type="EMBL" id="BDFE01000004">
    <property type="protein sequence ID" value="GAU07418.1"/>
    <property type="molecule type" value="Genomic_DNA"/>
</dbReference>
<organism evidence="3 4">
    <name type="scientific">Desulfoplanes formicivorans</name>
    <dbReference type="NCBI Taxonomy" id="1592317"/>
    <lineage>
        <taxon>Bacteria</taxon>
        <taxon>Pseudomonadati</taxon>
        <taxon>Thermodesulfobacteriota</taxon>
        <taxon>Desulfovibrionia</taxon>
        <taxon>Desulfovibrionales</taxon>
        <taxon>Desulfoplanaceae</taxon>
        <taxon>Desulfoplanes</taxon>
    </lineage>
</organism>
<feature type="coiled-coil region" evidence="1">
    <location>
        <begin position="936"/>
        <end position="982"/>
    </location>
</feature>